<dbReference type="AlphaFoldDB" id="A0A517NA41"/>
<dbReference type="Proteomes" id="UP000318538">
    <property type="component" value="Chromosome"/>
</dbReference>
<organism evidence="2 3">
    <name type="scientific">Rubripirellula lacrimiformis</name>
    <dbReference type="NCBI Taxonomy" id="1930273"/>
    <lineage>
        <taxon>Bacteria</taxon>
        <taxon>Pseudomonadati</taxon>
        <taxon>Planctomycetota</taxon>
        <taxon>Planctomycetia</taxon>
        <taxon>Pirellulales</taxon>
        <taxon>Pirellulaceae</taxon>
        <taxon>Rubripirellula</taxon>
    </lineage>
</organism>
<feature type="transmembrane region" description="Helical" evidence="1">
    <location>
        <begin position="87"/>
        <end position="104"/>
    </location>
</feature>
<keyword evidence="3" id="KW-1185">Reference proteome</keyword>
<keyword evidence="1" id="KW-1133">Transmembrane helix</keyword>
<dbReference type="KEGG" id="rlc:K227x_22630"/>
<feature type="transmembrane region" description="Helical" evidence="1">
    <location>
        <begin position="64"/>
        <end position="81"/>
    </location>
</feature>
<name>A0A517NA41_9BACT</name>
<sequence length="123" mass="13464">MQLASHLLATVFIAAILWWKGYTVGFVILGTFAVIVIFGATYVAEVSISRFANRTTIRSNWSDGTYFLVAMAIYLSFQSTYPKSDLLSNVCVFGLAMLLGRVTAQLAFGTRRVNDDNAIHTGG</sequence>
<protein>
    <submittedName>
        <fullName evidence="2">Uncharacterized protein</fullName>
    </submittedName>
</protein>
<proteinExistence type="predicted"/>
<evidence type="ECO:0000256" key="1">
    <source>
        <dbReference type="SAM" id="Phobius"/>
    </source>
</evidence>
<feature type="transmembrane region" description="Helical" evidence="1">
    <location>
        <begin position="24"/>
        <end position="44"/>
    </location>
</feature>
<dbReference type="EMBL" id="CP036525">
    <property type="protein sequence ID" value="QDT03878.1"/>
    <property type="molecule type" value="Genomic_DNA"/>
</dbReference>
<accession>A0A517NA41</accession>
<evidence type="ECO:0000313" key="2">
    <source>
        <dbReference type="EMBL" id="QDT03878.1"/>
    </source>
</evidence>
<gene>
    <name evidence="2" type="ORF">K227x_22630</name>
</gene>
<reference evidence="2 3" key="1">
    <citation type="submission" date="2019-02" db="EMBL/GenBank/DDBJ databases">
        <title>Deep-cultivation of Planctomycetes and their phenomic and genomic characterization uncovers novel biology.</title>
        <authorList>
            <person name="Wiegand S."/>
            <person name="Jogler M."/>
            <person name="Boedeker C."/>
            <person name="Pinto D."/>
            <person name="Vollmers J."/>
            <person name="Rivas-Marin E."/>
            <person name="Kohn T."/>
            <person name="Peeters S.H."/>
            <person name="Heuer A."/>
            <person name="Rast P."/>
            <person name="Oberbeckmann S."/>
            <person name="Bunk B."/>
            <person name="Jeske O."/>
            <person name="Meyerdierks A."/>
            <person name="Storesund J.E."/>
            <person name="Kallscheuer N."/>
            <person name="Luecker S."/>
            <person name="Lage O.M."/>
            <person name="Pohl T."/>
            <person name="Merkel B.J."/>
            <person name="Hornburger P."/>
            <person name="Mueller R.-W."/>
            <person name="Bruemmer F."/>
            <person name="Labrenz M."/>
            <person name="Spormann A.M."/>
            <person name="Op den Camp H."/>
            <person name="Overmann J."/>
            <person name="Amann R."/>
            <person name="Jetten M.S.M."/>
            <person name="Mascher T."/>
            <person name="Medema M.H."/>
            <person name="Devos D.P."/>
            <person name="Kaster A.-K."/>
            <person name="Ovreas L."/>
            <person name="Rohde M."/>
            <person name="Galperin M.Y."/>
            <person name="Jogler C."/>
        </authorList>
    </citation>
    <scope>NUCLEOTIDE SEQUENCE [LARGE SCALE GENOMIC DNA]</scope>
    <source>
        <strain evidence="2 3">K22_7</strain>
    </source>
</reference>
<keyword evidence="1" id="KW-0812">Transmembrane</keyword>
<evidence type="ECO:0000313" key="3">
    <source>
        <dbReference type="Proteomes" id="UP000318538"/>
    </source>
</evidence>
<keyword evidence="1" id="KW-0472">Membrane</keyword>